<dbReference type="InterPro" id="IPR002641">
    <property type="entry name" value="PNPLA_dom"/>
</dbReference>
<dbReference type="InterPro" id="IPR050301">
    <property type="entry name" value="NTE"/>
</dbReference>
<dbReference type="PANTHER" id="PTHR14226:SF78">
    <property type="entry name" value="SLR0060 PROTEIN"/>
    <property type="match status" value="1"/>
</dbReference>
<keyword evidence="4" id="KW-1185">Reference proteome</keyword>
<comment type="caution">
    <text evidence="3">The sequence shown here is derived from an EMBL/GenBank/DDBJ whole genome shotgun (WGS) entry which is preliminary data.</text>
</comment>
<reference evidence="3 4" key="1">
    <citation type="submission" date="2021-05" db="EMBL/GenBank/DDBJ databases">
        <title>Culturable bacteria isolated from Daya Bay.</title>
        <authorList>
            <person name="Zheng W."/>
            <person name="Yu S."/>
            <person name="Huang Y."/>
        </authorList>
    </citation>
    <scope>NUCLEOTIDE SEQUENCE [LARGE SCALE GENOMIC DNA]</scope>
    <source>
        <strain evidence="3 4">DP4N28-5</strain>
    </source>
</reference>
<gene>
    <name evidence="3" type="ORF">KJP28_15610</name>
</gene>
<dbReference type="RefSeq" id="WP_218393563.1">
    <property type="nucleotide sequence ID" value="NZ_JAHUZE010000004.1"/>
</dbReference>
<dbReference type="Pfam" id="PF01734">
    <property type="entry name" value="Patatin"/>
    <property type="match status" value="1"/>
</dbReference>
<feature type="short sequence motif" description="DGA/G" evidence="1">
    <location>
        <begin position="199"/>
        <end position="201"/>
    </location>
</feature>
<evidence type="ECO:0000313" key="3">
    <source>
        <dbReference type="EMBL" id="MBV7380352.1"/>
    </source>
</evidence>
<dbReference type="PROSITE" id="PS51635">
    <property type="entry name" value="PNPLA"/>
    <property type="match status" value="1"/>
</dbReference>
<keyword evidence="1" id="KW-0443">Lipid metabolism</keyword>
<feature type="domain" description="PNPLA" evidence="2">
    <location>
        <begin position="13"/>
        <end position="212"/>
    </location>
</feature>
<proteinExistence type="predicted"/>
<dbReference type="EMBL" id="JAHUZE010000004">
    <property type="protein sequence ID" value="MBV7380352.1"/>
    <property type="molecule type" value="Genomic_DNA"/>
</dbReference>
<feature type="active site" description="Nucleophile" evidence="1">
    <location>
        <position position="47"/>
    </location>
</feature>
<sequence length="347" mass="37461">MDGATQTKTAIGVALQGGGAHGAFTWGVLDELLSDHTLSITALSGASAGAMNAAVAATGLVEGGPEGARAALAAFWRAVNREAKRLAPYISLMDETPNFTAATTAWMNLFQLGHVSITPHPANGRPAQVLLEGVVEEHVDLRALRSPNAPRLFISATQVRTGQARIFTNEDLSIEAIVASACLPMAFPAVIIDGEEYWDGGYSANPPIVPLVLEAGHDDVVLVTVNPIQREKVPESPARIPDRLSEMAFNQTLVKDMRSIALLKAELDGRPPVCGVPFIEAISNLRLHEIQNEDAMRSFSSKSKMFPSWELLSDLHELGTETAKHWMRRHRPNVGVTGTADFEDRYL</sequence>
<organism evidence="3 4">
    <name type="scientific">Maritimibacter dapengensis</name>
    <dbReference type="NCBI Taxonomy" id="2836868"/>
    <lineage>
        <taxon>Bacteria</taxon>
        <taxon>Pseudomonadati</taxon>
        <taxon>Pseudomonadota</taxon>
        <taxon>Alphaproteobacteria</taxon>
        <taxon>Rhodobacterales</taxon>
        <taxon>Roseobacteraceae</taxon>
        <taxon>Maritimibacter</taxon>
    </lineage>
</organism>
<evidence type="ECO:0000256" key="1">
    <source>
        <dbReference type="PROSITE-ProRule" id="PRU01161"/>
    </source>
</evidence>
<feature type="short sequence motif" description="GXSXG" evidence="1">
    <location>
        <begin position="45"/>
        <end position="49"/>
    </location>
</feature>
<evidence type="ECO:0000259" key="2">
    <source>
        <dbReference type="PROSITE" id="PS51635"/>
    </source>
</evidence>
<feature type="short sequence motif" description="GXGXXG" evidence="1">
    <location>
        <begin position="17"/>
        <end position="22"/>
    </location>
</feature>
<name>A0ABS6T542_9RHOB</name>
<dbReference type="PANTHER" id="PTHR14226">
    <property type="entry name" value="NEUROPATHY TARGET ESTERASE/SWISS CHEESE D.MELANOGASTER"/>
    <property type="match status" value="1"/>
</dbReference>
<accession>A0ABS6T542</accession>
<evidence type="ECO:0000313" key="4">
    <source>
        <dbReference type="Proteomes" id="UP000756530"/>
    </source>
</evidence>
<dbReference type="Proteomes" id="UP000756530">
    <property type="component" value="Unassembled WGS sequence"/>
</dbReference>
<protein>
    <submittedName>
        <fullName evidence="3">Patatin-like phospholipase family protein</fullName>
    </submittedName>
</protein>
<keyword evidence="1" id="KW-0378">Hydrolase</keyword>
<keyword evidence="1" id="KW-0442">Lipid degradation</keyword>
<feature type="active site" description="Proton acceptor" evidence="1">
    <location>
        <position position="199"/>
    </location>
</feature>